<name>A0A8K0CCD0_IGNLU</name>
<comment type="caution">
    <text evidence="1">The sequence shown here is derived from an EMBL/GenBank/DDBJ whole genome shotgun (WGS) entry which is preliminary data.</text>
</comment>
<dbReference type="AlphaFoldDB" id="A0A8K0CCD0"/>
<accession>A0A8K0CCD0</accession>
<dbReference type="EMBL" id="VTPC01090581">
    <property type="protein sequence ID" value="KAF2882921.1"/>
    <property type="molecule type" value="Genomic_DNA"/>
</dbReference>
<sequence>MKENSKPAPPRGRKEDCRAKKLVTNTNEPICGQRIEDNRNIIHFLDDNTSNRGQTITSYPPEDIQTDNVTADLRAKNYAVDTVTRLHIGRERGPIPLVLVTLDRTENQTPNDELTRIIPSEHQIEHTWASIENATRDVCNNFLKPEIQQQTGRKGCTNDQTLSMMEKRRKVKTTDPVMYQDI</sequence>
<dbReference type="OrthoDB" id="8123886at2759"/>
<organism evidence="1 2">
    <name type="scientific">Ignelater luminosus</name>
    <name type="common">Cucubano</name>
    <name type="synonym">Pyrophorus luminosus</name>
    <dbReference type="NCBI Taxonomy" id="2038154"/>
    <lineage>
        <taxon>Eukaryota</taxon>
        <taxon>Metazoa</taxon>
        <taxon>Ecdysozoa</taxon>
        <taxon>Arthropoda</taxon>
        <taxon>Hexapoda</taxon>
        <taxon>Insecta</taxon>
        <taxon>Pterygota</taxon>
        <taxon>Neoptera</taxon>
        <taxon>Endopterygota</taxon>
        <taxon>Coleoptera</taxon>
        <taxon>Polyphaga</taxon>
        <taxon>Elateriformia</taxon>
        <taxon>Elateroidea</taxon>
        <taxon>Elateridae</taxon>
        <taxon>Agrypninae</taxon>
        <taxon>Pyrophorini</taxon>
        <taxon>Ignelater</taxon>
    </lineage>
</organism>
<protein>
    <submittedName>
        <fullName evidence="1">Uncharacterized protein</fullName>
    </submittedName>
</protein>
<proteinExistence type="predicted"/>
<reference evidence="1" key="1">
    <citation type="submission" date="2019-08" db="EMBL/GenBank/DDBJ databases">
        <title>The genome of the North American firefly Photinus pyralis.</title>
        <authorList>
            <consortium name="Photinus pyralis genome working group"/>
            <person name="Fallon T.R."/>
            <person name="Sander Lower S.E."/>
            <person name="Weng J.-K."/>
        </authorList>
    </citation>
    <scope>NUCLEOTIDE SEQUENCE</scope>
    <source>
        <strain evidence="1">TRF0915ILg1</strain>
        <tissue evidence="1">Whole body</tissue>
    </source>
</reference>
<evidence type="ECO:0000313" key="1">
    <source>
        <dbReference type="EMBL" id="KAF2882921.1"/>
    </source>
</evidence>
<dbReference type="Proteomes" id="UP000801492">
    <property type="component" value="Unassembled WGS sequence"/>
</dbReference>
<keyword evidence="2" id="KW-1185">Reference proteome</keyword>
<evidence type="ECO:0000313" key="2">
    <source>
        <dbReference type="Proteomes" id="UP000801492"/>
    </source>
</evidence>
<gene>
    <name evidence="1" type="ORF">ILUMI_23256</name>
</gene>